<dbReference type="Proteomes" id="UP000305848">
    <property type="component" value="Unassembled WGS sequence"/>
</dbReference>
<dbReference type="OrthoDB" id="9789566at2"/>
<dbReference type="SUPFAM" id="SSF46689">
    <property type="entry name" value="Homeodomain-like"/>
    <property type="match status" value="1"/>
</dbReference>
<dbReference type="GO" id="GO:0003677">
    <property type="term" value="F:DNA binding"/>
    <property type="evidence" value="ECO:0007669"/>
    <property type="project" value="UniProtKB-UniRule"/>
</dbReference>
<feature type="domain" description="HTH tetR-type" evidence="3">
    <location>
        <begin position="6"/>
        <end position="66"/>
    </location>
</feature>
<dbReference type="PANTHER" id="PTHR43479">
    <property type="entry name" value="ACREF/ENVCD OPERON REPRESSOR-RELATED"/>
    <property type="match status" value="1"/>
</dbReference>
<proteinExistence type="predicted"/>
<evidence type="ECO:0000313" key="5">
    <source>
        <dbReference type="Proteomes" id="UP000305848"/>
    </source>
</evidence>
<dbReference type="PRINTS" id="PR00455">
    <property type="entry name" value="HTHTETR"/>
</dbReference>
<reference evidence="4 5" key="1">
    <citation type="submission" date="2019-05" db="EMBL/GenBank/DDBJ databases">
        <title>Panacibacter sp. strain 17mud1-8 Genome sequencing and assembly.</title>
        <authorList>
            <person name="Chhetri G."/>
        </authorList>
    </citation>
    <scope>NUCLEOTIDE SEQUENCE [LARGE SCALE GENOMIC DNA]</scope>
    <source>
        <strain evidence="4 5">17mud1-8</strain>
    </source>
</reference>
<comment type="caution">
    <text evidence="4">The sequence shown here is derived from an EMBL/GenBank/DDBJ whole genome shotgun (WGS) entry which is preliminary data.</text>
</comment>
<protein>
    <submittedName>
        <fullName evidence="4">TetR/AcrR family transcriptional regulator</fullName>
    </submittedName>
</protein>
<sequence>MATRDTGTEQLIKDTAKRIFFAEGKLHATTQDIADAAGISRTSLHYYYRSKDELIKLVFNEAMDALSSRLNDIMESAIPFREKIEHMVDVILTEAIAYPYQETFVITEMLSDSSSFYEKKAKSHRHTNAFLKEVEAEMTVGHVKAMNPVQFMMNLFSLTTYPLIVRPLQKKLFKLTDKQYDHLMNERKKLICDLIFQ</sequence>
<accession>A0A4U3KUC1</accession>
<dbReference type="RefSeq" id="WP_137263192.1">
    <property type="nucleotide sequence ID" value="NZ_SZQL01000016.1"/>
</dbReference>
<dbReference type="InterPro" id="IPR050624">
    <property type="entry name" value="HTH-type_Tx_Regulator"/>
</dbReference>
<dbReference type="Pfam" id="PF00440">
    <property type="entry name" value="TetR_N"/>
    <property type="match status" value="1"/>
</dbReference>
<evidence type="ECO:0000256" key="2">
    <source>
        <dbReference type="PROSITE-ProRule" id="PRU00335"/>
    </source>
</evidence>
<dbReference type="PROSITE" id="PS50977">
    <property type="entry name" value="HTH_TETR_2"/>
    <property type="match status" value="1"/>
</dbReference>
<feature type="DNA-binding region" description="H-T-H motif" evidence="2">
    <location>
        <begin position="29"/>
        <end position="48"/>
    </location>
</feature>
<dbReference type="AlphaFoldDB" id="A0A4U3KUC1"/>
<keyword evidence="1 2" id="KW-0238">DNA-binding</keyword>
<gene>
    <name evidence="4" type="ORF">FC093_17940</name>
</gene>
<dbReference type="InterPro" id="IPR036271">
    <property type="entry name" value="Tet_transcr_reg_TetR-rel_C_sf"/>
</dbReference>
<evidence type="ECO:0000313" key="4">
    <source>
        <dbReference type="EMBL" id="TKK66135.1"/>
    </source>
</evidence>
<dbReference type="Gene3D" id="1.10.357.10">
    <property type="entry name" value="Tetracycline Repressor, domain 2"/>
    <property type="match status" value="1"/>
</dbReference>
<evidence type="ECO:0000256" key="1">
    <source>
        <dbReference type="ARBA" id="ARBA00023125"/>
    </source>
</evidence>
<organism evidence="4 5">
    <name type="scientific">Ilyomonas limi</name>
    <dbReference type="NCBI Taxonomy" id="2575867"/>
    <lineage>
        <taxon>Bacteria</taxon>
        <taxon>Pseudomonadati</taxon>
        <taxon>Bacteroidota</taxon>
        <taxon>Chitinophagia</taxon>
        <taxon>Chitinophagales</taxon>
        <taxon>Chitinophagaceae</taxon>
        <taxon>Ilyomonas</taxon>
    </lineage>
</organism>
<dbReference type="EMBL" id="SZQL01000016">
    <property type="protein sequence ID" value="TKK66135.1"/>
    <property type="molecule type" value="Genomic_DNA"/>
</dbReference>
<dbReference type="SUPFAM" id="SSF48498">
    <property type="entry name" value="Tetracyclin repressor-like, C-terminal domain"/>
    <property type="match status" value="1"/>
</dbReference>
<evidence type="ECO:0000259" key="3">
    <source>
        <dbReference type="PROSITE" id="PS50977"/>
    </source>
</evidence>
<dbReference type="InterPro" id="IPR001647">
    <property type="entry name" value="HTH_TetR"/>
</dbReference>
<name>A0A4U3KUC1_9BACT</name>
<keyword evidence="5" id="KW-1185">Reference proteome</keyword>
<dbReference type="InterPro" id="IPR009057">
    <property type="entry name" value="Homeodomain-like_sf"/>
</dbReference>
<dbReference type="PANTHER" id="PTHR43479:SF22">
    <property type="entry name" value="TRANSCRIPTIONAL REGULATOR, TETR FAMILY"/>
    <property type="match status" value="1"/>
</dbReference>